<accession>A0A1B8GND7</accession>
<reference evidence="2" key="2">
    <citation type="journal article" date="2018" name="Nat. Commun.">
        <title>Extreme sensitivity to ultraviolet light in the fungal pathogen causing white-nose syndrome of bats.</title>
        <authorList>
            <person name="Palmer J.M."/>
            <person name="Drees K.P."/>
            <person name="Foster J.T."/>
            <person name="Lindner D.L."/>
        </authorList>
    </citation>
    <scope>NUCLEOTIDE SEQUENCE [LARGE SCALE GENOMIC DNA]</scope>
    <source>
        <strain evidence="2">UAMH 10579</strain>
    </source>
</reference>
<dbReference type="EMBL" id="KV460222">
    <property type="protein sequence ID" value="OBT97353.1"/>
    <property type="molecule type" value="Genomic_DNA"/>
</dbReference>
<evidence type="ECO:0000313" key="2">
    <source>
        <dbReference type="Proteomes" id="UP000091956"/>
    </source>
</evidence>
<reference evidence="1 2" key="1">
    <citation type="submission" date="2016-03" db="EMBL/GenBank/DDBJ databases">
        <title>Comparative genomics of Pseudogymnoascus destructans, the fungus causing white-nose syndrome of bats.</title>
        <authorList>
            <person name="Palmer J.M."/>
            <person name="Drees K.P."/>
            <person name="Foster J.T."/>
            <person name="Lindner D.L."/>
        </authorList>
    </citation>
    <scope>NUCLEOTIDE SEQUENCE [LARGE SCALE GENOMIC DNA]</scope>
    <source>
        <strain evidence="1 2">UAMH 10579</strain>
    </source>
</reference>
<dbReference type="RefSeq" id="XP_018131086.1">
    <property type="nucleotide sequence ID" value="XM_018273831.2"/>
</dbReference>
<keyword evidence="2" id="KW-1185">Reference proteome</keyword>
<dbReference type="Proteomes" id="UP000091956">
    <property type="component" value="Unassembled WGS sequence"/>
</dbReference>
<protein>
    <recommendedName>
        <fullName evidence="3">Transcription factor domain-containing protein</fullName>
    </recommendedName>
</protein>
<dbReference type="OrthoDB" id="3599210at2759"/>
<dbReference type="GeneID" id="28837743"/>
<gene>
    <name evidence="1" type="ORF">VE01_04357</name>
</gene>
<name>A0A1B8GND7_9PEZI</name>
<sequence length="443" mass="48881">MHKRSAKPDGTNWPQVVAQFFESLEMAAPQITGSAAASSFISRHVRLQDPATINSAVSNLLCRYAGLADSSVVSLQGCALDLQEFYMANKQFVIGPTFVREFHSTLTSIYLSSPLLLEHTFLAILGALSEPHHRKSMVDQVYVKRGATGLEQLRTTHINSIHVAAGILLLGQSLATFDIFTTCMGSHMILRHSLTGVKPWYPALCREEWLHSITATPVLMDTVECLVKRQIPVIRFAPDLHRVDRFVGICSSFLPILYELCDLSNAASMAGSASAYGEASAYGDPAIFLGIEEKVRSWEPTIPSGFAENYFASEVLIMLTQARVYRLAALLVIHRLKNPFGVNDEIAEVYANAIVSDFKQCSTQLQGKTTMQNTSFPLLVAILEVTRECGDEILEMIPGPGISVAYLTKFVTFVNFIRSARENGFRGLWFDLVPKGPEICILP</sequence>
<evidence type="ECO:0008006" key="3">
    <source>
        <dbReference type="Google" id="ProtNLM"/>
    </source>
</evidence>
<organism evidence="1 2">
    <name type="scientific">Pseudogymnoascus verrucosus</name>
    <dbReference type="NCBI Taxonomy" id="342668"/>
    <lineage>
        <taxon>Eukaryota</taxon>
        <taxon>Fungi</taxon>
        <taxon>Dikarya</taxon>
        <taxon>Ascomycota</taxon>
        <taxon>Pezizomycotina</taxon>
        <taxon>Leotiomycetes</taxon>
        <taxon>Thelebolales</taxon>
        <taxon>Thelebolaceae</taxon>
        <taxon>Pseudogymnoascus</taxon>
    </lineage>
</organism>
<dbReference type="AlphaFoldDB" id="A0A1B8GND7"/>
<proteinExistence type="predicted"/>
<evidence type="ECO:0000313" key="1">
    <source>
        <dbReference type="EMBL" id="OBT97353.1"/>
    </source>
</evidence>